<dbReference type="SUPFAM" id="SSF47384">
    <property type="entry name" value="Homodimeric domain of signal transducing histidine kinase"/>
    <property type="match status" value="1"/>
</dbReference>
<feature type="modified residue" description="4-aspartylphosphate" evidence="11">
    <location>
        <position position="1040"/>
    </location>
</feature>
<dbReference type="Gene3D" id="3.40.50.2300">
    <property type="match status" value="1"/>
</dbReference>
<dbReference type="SMART" id="SM00091">
    <property type="entry name" value="PAS"/>
    <property type="match status" value="1"/>
</dbReference>
<evidence type="ECO:0000256" key="7">
    <source>
        <dbReference type="ARBA" id="ARBA00022692"/>
    </source>
</evidence>
<dbReference type="Pfam" id="PF02518">
    <property type="entry name" value="HATPase_c"/>
    <property type="match status" value="1"/>
</dbReference>
<dbReference type="PROSITE" id="PS50283">
    <property type="entry name" value="NA_SOLUT_SYMP_3"/>
    <property type="match status" value="1"/>
</dbReference>
<evidence type="ECO:0000256" key="5">
    <source>
        <dbReference type="ARBA" id="ARBA00022553"/>
    </source>
</evidence>
<dbReference type="InterPro" id="IPR011006">
    <property type="entry name" value="CheY-like_superfamily"/>
</dbReference>
<dbReference type="InterPro" id="IPR003594">
    <property type="entry name" value="HATPase_dom"/>
</dbReference>
<dbReference type="SUPFAM" id="SSF55785">
    <property type="entry name" value="PYP-like sensor domain (PAS domain)"/>
    <property type="match status" value="1"/>
</dbReference>
<feature type="transmembrane region" description="Helical" evidence="13">
    <location>
        <begin position="316"/>
        <end position="349"/>
    </location>
</feature>
<dbReference type="PANTHER" id="PTHR43047:SF9">
    <property type="entry name" value="HISTIDINE KINASE"/>
    <property type="match status" value="1"/>
</dbReference>
<accession>A0ABT0A1Z2</accession>
<dbReference type="InterPro" id="IPR036097">
    <property type="entry name" value="HisK_dim/P_sf"/>
</dbReference>
<dbReference type="SMART" id="SM00448">
    <property type="entry name" value="REC"/>
    <property type="match status" value="1"/>
</dbReference>
<dbReference type="EMBL" id="JALGCL010000001">
    <property type="protein sequence ID" value="MCJ0824994.1"/>
    <property type="molecule type" value="Genomic_DNA"/>
</dbReference>
<dbReference type="PROSITE" id="PS50109">
    <property type="entry name" value="HIS_KIN"/>
    <property type="match status" value="1"/>
</dbReference>
<dbReference type="Gene3D" id="3.30.450.20">
    <property type="entry name" value="PAS domain"/>
    <property type="match status" value="1"/>
</dbReference>
<comment type="caution">
    <text evidence="17">The sequence shown here is derived from an EMBL/GenBank/DDBJ whole genome shotgun (WGS) entry which is preliminary data.</text>
</comment>
<dbReference type="InterPro" id="IPR001734">
    <property type="entry name" value="Na/solute_symporter"/>
</dbReference>
<keyword evidence="7 13" id="KW-0812">Transmembrane</keyword>
<organism evidence="17 18">
    <name type="scientific">Cognatiluteimonas sedimenti</name>
    <dbReference type="NCBI Taxonomy" id="2927791"/>
    <lineage>
        <taxon>Bacteria</taxon>
        <taxon>Pseudomonadati</taxon>
        <taxon>Pseudomonadota</taxon>
        <taxon>Gammaproteobacteria</taxon>
        <taxon>Lysobacterales</taxon>
        <taxon>Lysobacteraceae</taxon>
        <taxon>Cognatiluteimonas</taxon>
    </lineage>
</organism>
<evidence type="ECO:0000256" key="6">
    <source>
        <dbReference type="ARBA" id="ARBA00022679"/>
    </source>
</evidence>
<dbReference type="InterPro" id="IPR038377">
    <property type="entry name" value="Na/Glc_symporter_sf"/>
</dbReference>
<evidence type="ECO:0000259" key="16">
    <source>
        <dbReference type="PROSITE" id="PS50112"/>
    </source>
</evidence>
<dbReference type="InterPro" id="IPR000014">
    <property type="entry name" value="PAS"/>
</dbReference>
<comment type="similarity">
    <text evidence="3">Belongs to the sodium:solute symporter (SSF) (TC 2.A.21) family.</text>
</comment>
<feature type="transmembrane region" description="Helical" evidence="13">
    <location>
        <begin position="112"/>
        <end position="131"/>
    </location>
</feature>
<dbReference type="InterPro" id="IPR001789">
    <property type="entry name" value="Sig_transdc_resp-reg_receiver"/>
</dbReference>
<feature type="transmembrane region" description="Helical" evidence="13">
    <location>
        <begin position="268"/>
        <end position="287"/>
    </location>
</feature>
<keyword evidence="5 11" id="KW-0597">Phosphoprotein</keyword>
<dbReference type="PROSITE" id="PS50112">
    <property type="entry name" value="PAS"/>
    <property type="match status" value="1"/>
</dbReference>
<evidence type="ECO:0000259" key="14">
    <source>
        <dbReference type="PROSITE" id="PS50109"/>
    </source>
</evidence>
<dbReference type="SMART" id="SM00387">
    <property type="entry name" value="HATPase_c"/>
    <property type="match status" value="1"/>
</dbReference>
<dbReference type="Pfam" id="PF00512">
    <property type="entry name" value="HisKA"/>
    <property type="match status" value="1"/>
</dbReference>
<feature type="transmembrane region" description="Helical" evidence="13">
    <location>
        <begin position="71"/>
        <end position="91"/>
    </location>
</feature>
<feature type="transmembrane region" description="Helical" evidence="13">
    <location>
        <begin position="400"/>
        <end position="420"/>
    </location>
</feature>
<keyword evidence="12" id="KW-0175">Coiled coil</keyword>
<evidence type="ECO:0000256" key="4">
    <source>
        <dbReference type="ARBA" id="ARBA00012438"/>
    </source>
</evidence>
<comment type="subcellular location">
    <subcellularLocation>
        <location evidence="2">Membrane</location>
        <topology evidence="2">Multi-pass membrane protein</topology>
    </subcellularLocation>
</comment>
<dbReference type="RefSeq" id="WP_243319199.1">
    <property type="nucleotide sequence ID" value="NZ_JALGCL010000001.1"/>
</dbReference>
<keyword evidence="18" id="KW-1185">Reference proteome</keyword>
<dbReference type="PANTHER" id="PTHR43047">
    <property type="entry name" value="TWO-COMPONENT HISTIDINE PROTEIN KINASE"/>
    <property type="match status" value="1"/>
</dbReference>
<evidence type="ECO:0000256" key="13">
    <source>
        <dbReference type="SAM" id="Phobius"/>
    </source>
</evidence>
<evidence type="ECO:0000256" key="10">
    <source>
        <dbReference type="ARBA" id="ARBA00023136"/>
    </source>
</evidence>
<proteinExistence type="inferred from homology"/>
<dbReference type="Proteomes" id="UP001165423">
    <property type="component" value="Unassembled WGS sequence"/>
</dbReference>
<dbReference type="SUPFAM" id="SSF52172">
    <property type="entry name" value="CheY-like"/>
    <property type="match status" value="1"/>
</dbReference>
<gene>
    <name evidence="17" type="ORF">MQC88_03295</name>
</gene>
<dbReference type="Pfam" id="PF00072">
    <property type="entry name" value="Response_reg"/>
    <property type="match status" value="1"/>
</dbReference>
<keyword evidence="10 13" id="KW-0472">Membrane</keyword>
<dbReference type="InterPro" id="IPR035965">
    <property type="entry name" value="PAS-like_dom_sf"/>
</dbReference>
<dbReference type="Gene3D" id="1.20.1730.10">
    <property type="entry name" value="Sodium/glucose cotransporter"/>
    <property type="match status" value="1"/>
</dbReference>
<feature type="transmembrane region" description="Helical" evidence="13">
    <location>
        <begin position="234"/>
        <end position="256"/>
    </location>
</feature>
<dbReference type="PROSITE" id="PS50110">
    <property type="entry name" value="RESPONSE_REGULATORY"/>
    <property type="match status" value="1"/>
</dbReference>
<keyword evidence="9 13" id="KW-1133">Transmembrane helix</keyword>
<dbReference type="GO" id="GO:0016301">
    <property type="term" value="F:kinase activity"/>
    <property type="evidence" value="ECO:0007669"/>
    <property type="project" value="UniProtKB-KW"/>
</dbReference>
<keyword evidence="8 17" id="KW-0418">Kinase</keyword>
<evidence type="ECO:0000256" key="8">
    <source>
        <dbReference type="ARBA" id="ARBA00022777"/>
    </source>
</evidence>
<dbReference type="InterPro" id="IPR005467">
    <property type="entry name" value="His_kinase_dom"/>
</dbReference>
<dbReference type="InterPro" id="IPR003661">
    <property type="entry name" value="HisK_dim/P_dom"/>
</dbReference>
<feature type="domain" description="PAS" evidence="16">
    <location>
        <begin position="600"/>
        <end position="637"/>
    </location>
</feature>
<evidence type="ECO:0000313" key="17">
    <source>
        <dbReference type="EMBL" id="MCJ0824994.1"/>
    </source>
</evidence>
<dbReference type="SMART" id="SM00388">
    <property type="entry name" value="HisKA"/>
    <property type="match status" value="1"/>
</dbReference>
<dbReference type="EC" id="2.7.13.3" evidence="4"/>
<feature type="transmembrane region" description="Helical" evidence="13">
    <location>
        <begin position="370"/>
        <end position="388"/>
    </location>
</feature>
<feature type="domain" description="Response regulatory" evidence="15">
    <location>
        <begin position="991"/>
        <end position="1105"/>
    </location>
</feature>
<dbReference type="PRINTS" id="PR00344">
    <property type="entry name" value="BCTRLSENSOR"/>
</dbReference>
<feature type="domain" description="Histidine kinase" evidence="14">
    <location>
        <begin position="761"/>
        <end position="970"/>
    </location>
</feature>
<reference evidence="17 18" key="1">
    <citation type="submission" date="2022-03" db="EMBL/GenBank/DDBJ databases">
        <title>Luteimonas soily sp. nov., a novel bacterium isolated from the soil.</title>
        <authorList>
            <person name="Zhang X."/>
        </authorList>
    </citation>
    <scope>NUCLEOTIDE SEQUENCE [LARGE SCALE GENOMIC DNA]</scope>
    <source>
        <strain evidence="17 18">50</strain>
    </source>
</reference>
<comment type="catalytic activity">
    <reaction evidence="1">
        <text>ATP + protein L-histidine = ADP + protein N-phospho-L-histidine.</text>
        <dbReference type="EC" id="2.7.13.3"/>
    </reaction>
</comment>
<evidence type="ECO:0000259" key="15">
    <source>
        <dbReference type="PROSITE" id="PS50110"/>
    </source>
</evidence>
<dbReference type="Gene3D" id="1.10.287.130">
    <property type="match status" value="1"/>
</dbReference>
<evidence type="ECO:0000256" key="9">
    <source>
        <dbReference type="ARBA" id="ARBA00022989"/>
    </source>
</evidence>
<dbReference type="SUPFAM" id="SSF55874">
    <property type="entry name" value="ATPase domain of HSP90 chaperone/DNA topoisomerase II/histidine kinase"/>
    <property type="match status" value="1"/>
</dbReference>
<feature type="transmembrane region" description="Helical" evidence="13">
    <location>
        <begin position="159"/>
        <end position="176"/>
    </location>
</feature>
<evidence type="ECO:0000256" key="2">
    <source>
        <dbReference type="ARBA" id="ARBA00004141"/>
    </source>
</evidence>
<evidence type="ECO:0000313" key="18">
    <source>
        <dbReference type="Proteomes" id="UP001165423"/>
    </source>
</evidence>
<feature type="transmembrane region" description="Helical" evidence="13">
    <location>
        <begin position="429"/>
        <end position="450"/>
    </location>
</feature>
<dbReference type="NCBIfam" id="TIGR00229">
    <property type="entry name" value="sensory_box"/>
    <property type="match status" value="1"/>
</dbReference>
<dbReference type="InterPro" id="IPR004358">
    <property type="entry name" value="Sig_transdc_His_kin-like_C"/>
</dbReference>
<feature type="transmembrane region" description="Helical" evidence="13">
    <location>
        <begin position="188"/>
        <end position="214"/>
    </location>
</feature>
<evidence type="ECO:0000256" key="1">
    <source>
        <dbReference type="ARBA" id="ARBA00000085"/>
    </source>
</evidence>
<dbReference type="Gene3D" id="3.30.565.10">
    <property type="entry name" value="Histidine kinase-like ATPase, C-terminal domain"/>
    <property type="match status" value="1"/>
</dbReference>
<name>A0ABT0A1Z2_9GAMM</name>
<dbReference type="CDD" id="cd00082">
    <property type="entry name" value="HisKA"/>
    <property type="match status" value="1"/>
</dbReference>
<dbReference type="InterPro" id="IPR036890">
    <property type="entry name" value="HATPase_C_sf"/>
</dbReference>
<dbReference type="CDD" id="cd00156">
    <property type="entry name" value="REC"/>
    <property type="match status" value="1"/>
</dbReference>
<keyword evidence="6" id="KW-0808">Transferase</keyword>
<feature type="coiled-coil region" evidence="12">
    <location>
        <begin position="727"/>
        <end position="754"/>
    </location>
</feature>
<evidence type="ECO:0000256" key="11">
    <source>
        <dbReference type="PROSITE-ProRule" id="PRU00169"/>
    </source>
</evidence>
<evidence type="ECO:0000256" key="3">
    <source>
        <dbReference type="ARBA" id="ARBA00006434"/>
    </source>
</evidence>
<dbReference type="CDD" id="cd00130">
    <property type="entry name" value="PAS"/>
    <property type="match status" value="1"/>
</dbReference>
<sequence>MLSVAVVVAAATLWLGLLFAAGLYGERRPQALAAHWRHVYALSLAVHCTSWTFYGTVTQAARHGWPLPPTFLGAIVLYALAAAFMVRLVQLARETNATSIADLIATRLGKDAWLAATVTLVAALGLIPYIALQLKAMAMSFAMLTTRAGSETPPAWQDSALYVALAMAAFAMLFGTRRASAAEHNRGLVLAMAVESLFKLAAMLALAAFVWFGLDALPEVAATPPTPPSAGGGFAPLMLLGAFAMFILPHQFHIAVVECRDERHVRTARWLFPLYLLLIALPVLPLARAGEALLGGRVPSDLYVLALPLSQGQHGLALFAFLGGLSAATGMVVVSTLTLSLMIGNHWFAPGLLRGAWARNDGSDLRGSVLTLRRVGIVAIMLLAWVYSRVVAGSEALADVGAVSFSALATLVPALAFAVWRPQTPPRAAVAGVLAGFAVWSWVLLLPMALDLRGIAPEWLRQGPLGWAWLSSDGLFGLTGWSRLGRAVGASLFVGTATTVLVALWRREAPRRARRGLDAQTLRDAGLRFLARDRVDQLLLDAPASGAVPARTEAQVERELAAVLGSASARVLLDAARRETGHLDTVAAIVGEASRDLRFNQRVLEAALENMSQGISVVDAQLRLVAWNRRYAELFGYPEAMLKVGMPIADLARHALQRMPPQGDIEHALQRRLSHMRAGTAHLTERVFPDGSIVEIRGNPMPGGGFVATFTDVTAFRSTEAELLQAKQTLEQRVEERTAAAEAARREAERANDAKGRFLAAIGHDLLQPLHAAHLFTDALAGQVPESARESVRQVRGALDSTTGLLTDLLDLSRLEAGGLDPQPRDFALADVLEPLASEFRVLAAEAGLKFDYVPTRAWVHSDPQLLRRVLQNFLANAVRYTASGRVLLGVRRAGDAVRIEVHDTGPGIDPQVQASLFEEFRRGEGAAGQGLGLGLAIADRMARLLDARIGLDSRPGTGTVFALTLPRAARCADPAPQPVAGTRQGLAGTRVLVVDNEAPARAGLGQLLEGMGCVVVDASGGEGARRHLQDAPVDLWLFDYHLDDGDTGVRLHSRLAGEFGARPAVILSADAGIEVRAAVHEAGLPLLMKPLKPLALKSVLDRLLAARSVR</sequence>
<evidence type="ECO:0000256" key="12">
    <source>
        <dbReference type="SAM" id="Coils"/>
    </source>
</evidence>
<protein>
    <recommendedName>
        <fullName evidence="4">histidine kinase</fullName>
        <ecNumber evidence="4">2.7.13.3</ecNumber>
    </recommendedName>
</protein>
<dbReference type="Pfam" id="PF12860">
    <property type="entry name" value="PAS_7"/>
    <property type="match status" value="1"/>
</dbReference>